<name>A0A0L8FJJ2_OCTBM</name>
<organism evidence="1">
    <name type="scientific">Octopus bimaculoides</name>
    <name type="common">California two-spotted octopus</name>
    <dbReference type="NCBI Taxonomy" id="37653"/>
    <lineage>
        <taxon>Eukaryota</taxon>
        <taxon>Metazoa</taxon>
        <taxon>Spiralia</taxon>
        <taxon>Lophotrochozoa</taxon>
        <taxon>Mollusca</taxon>
        <taxon>Cephalopoda</taxon>
        <taxon>Coleoidea</taxon>
        <taxon>Octopodiformes</taxon>
        <taxon>Octopoda</taxon>
        <taxon>Incirrata</taxon>
        <taxon>Octopodidae</taxon>
        <taxon>Octopus</taxon>
    </lineage>
</organism>
<dbReference type="PANTHER" id="PTHR46601">
    <property type="entry name" value="ULP_PROTEASE DOMAIN-CONTAINING PROTEIN"/>
    <property type="match status" value="1"/>
</dbReference>
<protein>
    <submittedName>
        <fullName evidence="1">Uncharacterized protein</fullName>
    </submittedName>
</protein>
<accession>A0A0L8FJJ2</accession>
<dbReference type="PANTHER" id="PTHR46601:SF2">
    <property type="entry name" value="UBIQUITIN-LIKE PROTEASE FAMILY PROFILE DOMAIN-CONTAINING PROTEIN"/>
    <property type="match status" value="1"/>
</dbReference>
<dbReference type="EMBL" id="KQ430272">
    <property type="protein sequence ID" value="KOF64412.1"/>
    <property type="molecule type" value="Genomic_DNA"/>
</dbReference>
<reference evidence="1" key="1">
    <citation type="submission" date="2015-07" db="EMBL/GenBank/DDBJ databases">
        <title>MeaNS - Measles Nucleotide Surveillance Program.</title>
        <authorList>
            <person name="Tran T."/>
            <person name="Druce J."/>
        </authorList>
    </citation>
    <scope>NUCLEOTIDE SEQUENCE</scope>
    <source>
        <strain evidence="1">UCB-OBI-ISO-001</strain>
        <tissue evidence="1">Gonad</tissue>
    </source>
</reference>
<dbReference type="AlphaFoldDB" id="A0A0L8FJJ2"/>
<gene>
    <name evidence="1" type="ORF">OCBIM_22017389mg</name>
</gene>
<evidence type="ECO:0000313" key="1">
    <source>
        <dbReference type="EMBL" id="KOF64412.1"/>
    </source>
</evidence>
<proteinExistence type="predicted"/>
<sequence length="216" mass="25287">MPFSSVECEKRYQEIRQKRHLYVTIDELYSLFKEEFPNDYISSAKFAELQPANHRVDQTVPLYSHDFVSDLVCNPTIELCWNNICSIRQNEKLFKFDSESLEEELEINGLMKEAIEELKQQILPFLLHHYIKQKQASMYNSHKSQTHNDTNLAMLQIDFSENYSTLCQDEIQSTRWHKTQITVFSAALWKLGECHPAVTVSDDLSHPKEAILILPC</sequence>